<reference evidence="2" key="1">
    <citation type="submission" date="2021-04" db="EMBL/GenBank/DDBJ databases">
        <title>Dactylosporangium aurantiacum NRRL B-8018 full assembly.</title>
        <authorList>
            <person name="Hartkoorn R.C."/>
            <person name="Beaudoing E."/>
            <person name="Hot D."/>
        </authorList>
    </citation>
    <scope>NUCLEOTIDE SEQUENCE</scope>
    <source>
        <strain evidence="2">NRRL B-8018</strain>
    </source>
</reference>
<evidence type="ECO:0000313" key="3">
    <source>
        <dbReference type="Proteomes" id="UP001058003"/>
    </source>
</evidence>
<dbReference type="InterPro" id="IPR023213">
    <property type="entry name" value="CAT-like_dom_sf"/>
</dbReference>
<accession>A0A9Q9IIY2</accession>
<evidence type="ECO:0000259" key="1">
    <source>
        <dbReference type="Pfam" id="PF00668"/>
    </source>
</evidence>
<dbReference type="KEGG" id="daur:Daura_13015"/>
<dbReference type="RefSeq" id="WP_033361424.1">
    <property type="nucleotide sequence ID" value="NZ_CP073767.1"/>
</dbReference>
<dbReference type="GO" id="GO:0044550">
    <property type="term" value="P:secondary metabolite biosynthetic process"/>
    <property type="evidence" value="ECO:0007669"/>
    <property type="project" value="TreeGrafter"/>
</dbReference>
<evidence type="ECO:0000313" key="2">
    <source>
        <dbReference type="EMBL" id="UWZ56999.1"/>
    </source>
</evidence>
<dbReference type="PANTHER" id="PTHR45527:SF1">
    <property type="entry name" value="FATTY ACID SYNTHASE"/>
    <property type="match status" value="1"/>
</dbReference>
<name>A0A9Q9IIY2_9ACTN</name>
<feature type="domain" description="Condensation" evidence="1">
    <location>
        <begin position="41"/>
        <end position="296"/>
    </location>
</feature>
<dbReference type="SUPFAM" id="SSF52777">
    <property type="entry name" value="CoA-dependent acyltransferases"/>
    <property type="match status" value="2"/>
</dbReference>
<keyword evidence="3" id="KW-1185">Reference proteome</keyword>
<dbReference type="Gene3D" id="3.30.559.10">
    <property type="entry name" value="Chloramphenicol acetyltransferase-like domain"/>
    <property type="match status" value="1"/>
</dbReference>
<dbReference type="GO" id="GO:0005737">
    <property type="term" value="C:cytoplasm"/>
    <property type="evidence" value="ECO:0007669"/>
    <property type="project" value="TreeGrafter"/>
</dbReference>
<sequence>MHVATSHLAVPFLGDDTGTGDPTGPLTWGQAEIWRTMRRTGRTMNIGGTVALAPGATVTQLAATLGALVGRHQALRTRFDLTADPPRQTVSTAGTVTLEIVASRAGDAEADAETLRRRYELTPFDPAAEFPVRWGVVTTGDTPSHLVVQYSHLAVDGFGIEAIVRDLPLLGSGAPPAAAVQPLQLARRQAQPAERRHSAKSLRHWQATLRDLPAERFGVSDDPRTPRFWELVCRSPALHLALQVVAARGAVETGHVLLAAYGVALARVTGRRPSVAQVLVSNRFRPGFADAVCHLTQPGICVIDPDGDLDTVAKRVWRAATTAYLHGYFDPADHRAMLDRLAAERGVPIDISCFVNDRRGAAAALPAVPPTAEQVRAARPRTTLRWDRTLPTYDGTFYLQVDAVGGPEPAVELAIWADTHRLSPAQVEACARGIEAAAVDAALTAGG</sequence>
<dbReference type="PANTHER" id="PTHR45527">
    <property type="entry name" value="NONRIBOSOMAL PEPTIDE SYNTHETASE"/>
    <property type="match status" value="1"/>
</dbReference>
<dbReference type="GO" id="GO:0043041">
    <property type="term" value="P:amino acid activation for nonribosomal peptide biosynthetic process"/>
    <property type="evidence" value="ECO:0007669"/>
    <property type="project" value="TreeGrafter"/>
</dbReference>
<dbReference type="GO" id="GO:0008610">
    <property type="term" value="P:lipid biosynthetic process"/>
    <property type="evidence" value="ECO:0007669"/>
    <property type="project" value="UniProtKB-ARBA"/>
</dbReference>
<gene>
    <name evidence="2" type="ORF">Daura_13015</name>
</gene>
<dbReference type="Pfam" id="PF00668">
    <property type="entry name" value="Condensation"/>
    <property type="match status" value="1"/>
</dbReference>
<protein>
    <submittedName>
        <fullName evidence="2">Condensation protein</fullName>
    </submittedName>
</protein>
<dbReference type="GO" id="GO:0003824">
    <property type="term" value="F:catalytic activity"/>
    <property type="evidence" value="ECO:0007669"/>
    <property type="project" value="InterPro"/>
</dbReference>
<organism evidence="2 3">
    <name type="scientific">Dactylosporangium aurantiacum</name>
    <dbReference type="NCBI Taxonomy" id="35754"/>
    <lineage>
        <taxon>Bacteria</taxon>
        <taxon>Bacillati</taxon>
        <taxon>Actinomycetota</taxon>
        <taxon>Actinomycetes</taxon>
        <taxon>Micromonosporales</taxon>
        <taxon>Micromonosporaceae</taxon>
        <taxon>Dactylosporangium</taxon>
    </lineage>
</organism>
<dbReference type="AlphaFoldDB" id="A0A9Q9IIY2"/>
<dbReference type="Gene3D" id="3.30.559.30">
    <property type="entry name" value="Nonribosomal peptide synthetase, condensation domain"/>
    <property type="match status" value="1"/>
</dbReference>
<dbReference type="InterPro" id="IPR001242">
    <property type="entry name" value="Condensation_dom"/>
</dbReference>
<dbReference type="Proteomes" id="UP001058003">
    <property type="component" value="Chromosome"/>
</dbReference>
<dbReference type="EMBL" id="CP073767">
    <property type="protein sequence ID" value="UWZ56999.1"/>
    <property type="molecule type" value="Genomic_DNA"/>
</dbReference>
<dbReference type="OrthoDB" id="5194982at2"/>
<dbReference type="GO" id="GO:0031177">
    <property type="term" value="F:phosphopantetheine binding"/>
    <property type="evidence" value="ECO:0007669"/>
    <property type="project" value="TreeGrafter"/>
</dbReference>
<proteinExistence type="predicted"/>